<proteinExistence type="predicted"/>
<dbReference type="SUPFAM" id="SSF51197">
    <property type="entry name" value="Clavaminate synthase-like"/>
    <property type="match status" value="1"/>
</dbReference>
<keyword evidence="2" id="KW-1185">Reference proteome</keyword>
<sequence>MSSPAKNDGPQVIVLTDEERDSGVMGDKSLYDAIEAFFTDGCVVVENAIDLTLVDKLNERMLQDTKKLLSGEGEPFFIHLNANFETKGAAAGGNISQVPPLEKEWLFPEVFANKHGARIVSNILGPRPEVHFIRSNTLIHSDDRQKVHADIRFEHPEHPFAIALNTCLVDVGPENGTTELWLGTQNTNNDYHIELGEPFITQEKLDERRKVGPPCYPRIKKGSFVLRDLRLWHAGMPNPTHDIRTLLSIVYYASWYKNGATISMPESLRPTIEMLEEYAQSKIAAEWVPDEGYDYLNIKFSNNFSSTLTPWVWERVQHIKGVKN</sequence>
<evidence type="ECO:0008006" key="3">
    <source>
        <dbReference type="Google" id="ProtNLM"/>
    </source>
</evidence>
<accession>A0A7H8QGM6</accession>
<protein>
    <recommendedName>
        <fullName evidence="3">Phytanoyl-CoA dioxygenase</fullName>
    </recommendedName>
</protein>
<dbReference type="KEGG" id="trg:TRUGW13939_00176"/>
<evidence type="ECO:0000313" key="1">
    <source>
        <dbReference type="EMBL" id="QKX53104.1"/>
    </source>
</evidence>
<dbReference type="AlphaFoldDB" id="A0A7H8QGM6"/>
<name>A0A7H8QGM6_TALRU</name>
<dbReference type="Pfam" id="PF05721">
    <property type="entry name" value="PhyH"/>
    <property type="match status" value="1"/>
</dbReference>
<dbReference type="GeneID" id="55987692"/>
<dbReference type="OrthoDB" id="407832at2759"/>
<dbReference type="InterPro" id="IPR008775">
    <property type="entry name" value="Phytyl_CoA_dOase-like"/>
</dbReference>
<evidence type="ECO:0000313" key="2">
    <source>
        <dbReference type="Proteomes" id="UP000509510"/>
    </source>
</evidence>
<gene>
    <name evidence="1" type="ORF">TRUGW13939_00176</name>
</gene>
<dbReference type="InterPro" id="IPR051961">
    <property type="entry name" value="Fungal_Metabolite_Diox"/>
</dbReference>
<reference evidence="2" key="1">
    <citation type="submission" date="2020-06" db="EMBL/GenBank/DDBJ databases">
        <title>A chromosome-scale genome assembly of Talaromyces rugulosus W13939.</title>
        <authorList>
            <person name="Wang B."/>
            <person name="Guo L."/>
            <person name="Ye K."/>
            <person name="Wang L."/>
        </authorList>
    </citation>
    <scope>NUCLEOTIDE SEQUENCE [LARGE SCALE GENOMIC DNA]</scope>
    <source>
        <strain evidence="2">W13939</strain>
    </source>
</reference>
<dbReference type="PANTHER" id="PTHR37563:SF2">
    <property type="entry name" value="PHYTANOYL-COA DIOXYGENASE FAMILY PROTEIN (AFU_ORTHOLOGUE AFUA_2G03330)"/>
    <property type="match status" value="1"/>
</dbReference>
<dbReference type="Gene3D" id="2.60.120.620">
    <property type="entry name" value="q2cbj1_9rhob like domain"/>
    <property type="match status" value="1"/>
</dbReference>
<dbReference type="PANTHER" id="PTHR37563">
    <property type="entry name" value="PHYTANOYL-COA DIOXYGENASE FAMILY PROTEIN (AFU_ORTHOLOGUE AFUA_2G03330)"/>
    <property type="match status" value="1"/>
</dbReference>
<dbReference type="Proteomes" id="UP000509510">
    <property type="component" value="Chromosome I"/>
</dbReference>
<organism evidence="1 2">
    <name type="scientific">Talaromyces rugulosus</name>
    <name type="common">Penicillium rugulosum</name>
    <dbReference type="NCBI Taxonomy" id="121627"/>
    <lineage>
        <taxon>Eukaryota</taxon>
        <taxon>Fungi</taxon>
        <taxon>Dikarya</taxon>
        <taxon>Ascomycota</taxon>
        <taxon>Pezizomycotina</taxon>
        <taxon>Eurotiomycetes</taxon>
        <taxon>Eurotiomycetidae</taxon>
        <taxon>Eurotiales</taxon>
        <taxon>Trichocomaceae</taxon>
        <taxon>Talaromyces</taxon>
        <taxon>Talaromyces sect. Islandici</taxon>
    </lineage>
</organism>
<dbReference type="RefSeq" id="XP_035339283.1">
    <property type="nucleotide sequence ID" value="XM_035483390.1"/>
</dbReference>
<dbReference type="EMBL" id="CP055898">
    <property type="protein sequence ID" value="QKX53104.1"/>
    <property type="molecule type" value="Genomic_DNA"/>
</dbReference>